<dbReference type="EMBL" id="CAKKLH010000101">
    <property type="protein sequence ID" value="CAH0103024.1"/>
    <property type="molecule type" value="Genomic_DNA"/>
</dbReference>
<reference evidence="2" key="1">
    <citation type="submission" date="2021-11" db="EMBL/GenBank/DDBJ databases">
        <authorList>
            <person name="Schell T."/>
        </authorList>
    </citation>
    <scope>NUCLEOTIDE SEQUENCE</scope>
    <source>
        <strain evidence="2">M5</strain>
    </source>
</reference>
<name>A0A8J2WDJ8_9CRUS</name>
<evidence type="ECO:0000313" key="2">
    <source>
        <dbReference type="EMBL" id="CAH0103024.1"/>
    </source>
</evidence>
<feature type="region of interest" description="Disordered" evidence="1">
    <location>
        <begin position="174"/>
        <end position="218"/>
    </location>
</feature>
<accession>A0A8J2WDJ8</accession>
<feature type="compositionally biased region" description="Basic residues" evidence="1">
    <location>
        <begin position="208"/>
        <end position="218"/>
    </location>
</feature>
<comment type="caution">
    <text evidence="2">The sequence shown here is derived from an EMBL/GenBank/DDBJ whole genome shotgun (WGS) entry which is preliminary data.</text>
</comment>
<dbReference type="AlphaFoldDB" id="A0A8J2WDJ8"/>
<sequence length="218" mass="24609">MDSSENESSSDVSSHENVIKSKSSNDNSFKNEVDKCDLESLKKCPSLLTVEELISPHCEAWIVATPSRLDAAKLKNLEFSLSETTEVKIENEEYEILIQPYAVKNSFLLPDKNGVVKTVEREMLGMISIVQNLKFKASKNNVTNLPAKKGINPPTVLKRRHPLYGDELEDVLAKAKGEKRQKPAQIRDKKKALKKPKQEIIEDNQTKVKGKKKNKHNN</sequence>
<organism evidence="2 3">
    <name type="scientific">Daphnia galeata</name>
    <dbReference type="NCBI Taxonomy" id="27404"/>
    <lineage>
        <taxon>Eukaryota</taxon>
        <taxon>Metazoa</taxon>
        <taxon>Ecdysozoa</taxon>
        <taxon>Arthropoda</taxon>
        <taxon>Crustacea</taxon>
        <taxon>Branchiopoda</taxon>
        <taxon>Diplostraca</taxon>
        <taxon>Cladocera</taxon>
        <taxon>Anomopoda</taxon>
        <taxon>Daphniidae</taxon>
        <taxon>Daphnia</taxon>
    </lineage>
</organism>
<dbReference type="InterPro" id="IPR013240">
    <property type="entry name" value="DNA-dir_RNA_pol1_su_RPA34"/>
</dbReference>
<feature type="compositionally biased region" description="Basic and acidic residues" evidence="1">
    <location>
        <begin position="196"/>
        <end position="206"/>
    </location>
</feature>
<feature type="compositionally biased region" description="Basic and acidic residues" evidence="1">
    <location>
        <begin position="174"/>
        <end position="187"/>
    </location>
</feature>
<dbReference type="OrthoDB" id="8197684at2759"/>
<keyword evidence="3" id="KW-1185">Reference proteome</keyword>
<feature type="region of interest" description="Disordered" evidence="1">
    <location>
        <begin position="1"/>
        <end position="31"/>
    </location>
</feature>
<proteinExistence type="predicted"/>
<dbReference type="Pfam" id="PF08208">
    <property type="entry name" value="RNA_polI_A34"/>
    <property type="match status" value="1"/>
</dbReference>
<evidence type="ECO:0000313" key="3">
    <source>
        <dbReference type="Proteomes" id="UP000789390"/>
    </source>
</evidence>
<evidence type="ECO:0000256" key="1">
    <source>
        <dbReference type="SAM" id="MobiDB-lite"/>
    </source>
</evidence>
<dbReference type="Proteomes" id="UP000789390">
    <property type="component" value="Unassembled WGS sequence"/>
</dbReference>
<gene>
    <name evidence="2" type="ORF">DGAL_LOCUS5557</name>
</gene>
<dbReference type="GO" id="GO:0006360">
    <property type="term" value="P:transcription by RNA polymerase I"/>
    <property type="evidence" value="ECO:0007669"/>
    <property type="project" value="InterPro"/>
</dbReference>
<protein>
    <submittedName>
        <fullName evidence="2">Uncharacterized protein</fullName>
    </submittedName>
</protein>
<feature type="compositionally biased region" description="Low complexity" evidence="1">
    <location>
        <begin position="1"/>
        <end position="12"/>
    </location>
</feature>